<name>A0A941JKW6_NIACI</name>
<dbReference type="AlphaFoldDB" id="A0A941JKW6"/>
<evidence type="ECO:0000313" key="1">
    <source>
        <dbReference type="EMBL" id="MBR8672285.1"/>
    </source>
</evidence>
<reference evidence="1" key="1">
    <citation type="submission" date="2021-04" db="EMBL/GenBank/DDBJ databases">
        <title>Genomic analysis of electroactive and textile dye degrading Bacillus circulans strain: DC10 isolated from constructed wetland-microbial fuel cells treating textile dye wastewaters.</title>
        <authorList>
            <person name="Patel D.U."/>
            <person name="Desai C.R."/>
        </authorList>
    </citation>
    <scope>NUCLEOTIDE SEQUENCE</scope>
    <source>
        <strain evidence="1">DC10</strain>
    </source>
</reference>
<dbReference type="Pfam" id="PF14166">
    <property type="entry name" value="YueH"/>
    <property type="match status" value="1"/>
</dbReference>
<dbReference type="RefSeq" id="WP_016205279.1">
    <property type="nucleotide sequence ID" value="NZ_JAGTPX020000034.1"/>
</dbReference>
<sequence>MITVREDIAPPGLIDTKLYIMKTTNSFIISIPKINWSTELSNTDSPPDQFDHLLHSLTFHMYEGNCSELAECITTSIGKYENSK</sequence>
<organism evidence="1">
    <name type="scientific">Niallia circulans</name>
    <name type="common">Bacillus circulans</name>
    <dbReference type="NCBI Taxonomy" id="1397"/>
    <lineage>
        <taxon>Bacteria</taxon>
        <taxon>Bacillati</taxon>
        <taxon>Bacillota</taxon>
        <taxon>Bacilli</taxon>
        <taxon>Bacillales</taxon>
        <taxon>Bacillaceae</taxon>
        <taxon>Niallia</taxon>
    </lineage>
</organism>
<dbReference type="EMBL" id="JAGTPX010000036">
    <property type="protein sequence ID" value="MBR8672285.1"/>
    <property type="molecule type" value="Genomic_DNA"/>
</dbReference>
<accession>A0A941JKW6</accession>
<protein>
    <submittedName>
        <fullName evidence="1">Uncharacterized protein</fullName>
    </submittedName>
</protein>
<dbReference type="InterPro" id="IPR020260">
    <property type="entry name" value="Uncharacterised_YueH"/>
</dbReference>
<comment type="caution">
    <text evidence="1">The sequence shown here is derived from an EMBL/GenBank/DDBJ whole genome shotgun (WGS) entry which is preliminary data.</text>
</comment>
<gene>
    <name evidence="1" type="ORF">KD144_22350</name>
</gene>
<proteinExistence type="predicted"/>